<dbReference type="SUPFAM" id="SSF51126">
    <property type="entry name" value="Pectin lyase-like"/>
    <property type="match status" value="2"/>
</dbReference>
<feature type="transmembrane region" description="Helical" evidence="2">
    <location>
        <begin position="1296"/>
        <end position="1315"/>
    </location>
</feature>
<dbReference type="InterPro" id="IPR012334">
    <property type="entry name" value="Pectin_lyas_fold"/>
</dbReference>
<feature type="compositionally biased region" description="Acidic residues" evidence="1">
    <location>
        <begin position="1164"/>
        <end position="1181"/>
    </location>
</feature>
<feature type="transmembrane region" description="Helical" evidence="2">
    <location>
        <begin position="847"/>
        <end position="869"/>
    </location>
</feature>
<feature type="transmembrane region" description="Helical" evidence="2">
    <location>
        <begin position="1352"/>
        <end position="1372"/>
    </location>
</feature>
<evidence type="ECO:0000313" key="4">
    <source>
        <dbReference type="Proteomes" id="UP001190700"/>
    </source>
</evidence>
<dbReference type="PANTHER" id="PTHR11319">
    <property type="entry name" value="G PROTEIN-COUPLED RECEPTOR-RELATED"/>
    <property type="match status" value="1"/>
</dbReference>
<evidence type="ECO:0008006" key="5">
    <source>
        <dbReference type="Google" id="ProtNLM"/>
    </source>
</evidence>
<keyword evidence="2" id="KW-0472">Membrane</keyword>
<feature type="compositionally biased region" description="Low complexity" evidence="1">
    <location>
        <begin position="259"/>
        <end position="269"/>
    </location>
</feature>
<feature type="transmembrane region" description="Helical" evidence="2">
    <location>
        <begin position="1054"/>
        <end position="1079"/>
    </location>
</feature>
<dbReference type="PANTHER" id="PTHR11319:SF35">
    <property type="entry name" value="OUTER MEMBRANE PROTEIN PMPC-RELATED"/>
    <property type="match status" value="1"/>
</dbReference>
<sequence length="1481" mass="159957">MALAAGGIFCEEASEVTLEQSIIDHNLGFDGGGMSLMPNSKVLMTESLIGSNYANGNGGGLVIGESSAAVLTKQCRVENNHCGTTGGGIYTTGQSQITIDEGGRVAGNLAMKEGGGISLNRGNDSMLALTDTTVSMNSATQYSGGGIISEPDSSMVLHNVTITYNAAGYKGGGIMATLAFVELRGNGVMEGNLAQIGGAICLESTQLLMFSGYLLDNQATLYGGAVAAYYKSFLVLGKLTNSTNPDPEEGAAGEQSCLEQSGSTHGHQQGQEHGFAVIAKENVANGGAVLYVQDSTCLLDSAWIVANRVVSEGVMSLAGSVAHMSRTCIIANQAGCLNSDSTQCDGVQSAVVLLYSGSQLQAMNVGFVDNLARGIHLAEASSIRVMSSTFRNTSAAAMHLLAGTSGTISECVFVDNVGHTEAGGAIHSSGSLNVTSSIFEGNTAKHGGGAMWLGKMAASGPVRIDSCNFTSNMAAAGQGAIHGGVFMIEEVDHSGNGTETPISSEPFEFTALRFEGNTATGGGAVGFWAPLNLRENPFAPVCDGCVLVNDSNTAAYSSPDGWATRAVSLYLDRTQPEIAGGYKMSTSILARLVDIYGEVVTSDSSSVVNIEFDDPRNRCGQTSGPQSVTVKNGLAEWTNTSGLIISGEAGTDCRLLLHVLMDDGDMMSNTTVVPLRSCVIGEQLSTFDADNYTNEVCEECPYGSISFQNESACTVCEEELDDDVRSAIACQGGDRYVICQGYYLPPNAQYCKDDVLCLLNRLKECEVSEACTTDNKDGNDTCSADENHASRYGAGSAAVADIQLCKAGYGVGTVVCASNIPIGCEKGYYTTISQTKCEQCPPVTANMVQAGMTLAGLFMLICMVGVFVMRQMKKSGIYNTFDLNDESDEANEVNTAVSLILGYIQVLGQVEMAYDSRALPIAFDYMHSVMSLVRLDISIAANLSCVWYHLFDLKLRFWSTFWQSVVAPWIILLFVVVMYEISRAFVVNDAESRKKASTKVAKIALFALMYIHPGVATTIFQLFNCHHLHFDLESLERQSWLALDYSVECFTTSWYIALGFAVLSLITFVFGFPLIILVLMRNLQSYKKVTMPRATAEHFIGLVHSRWWMPVADKDKELLLSGSSFYTKDDPMELERQMDIDRVAAWITMYVKASTFAELREEEKSEEEGEEEEEEEEEMVESDSGKQKAMLWAKLDDVIADRTRVAEVKVYTPMGKLSRMEEWVLHEKMDVGDKGISVAVAITHLHEGEGSKVLEQFHEPYEDAFYFWETYEITRRLMATGLVIVVKLIFDSEAAAIIYGILVSVMGIVMHQMYSPFKSDVLDKLQMMILLHLFGTQMVVVAVALSPESRQAVGSVFIFSQCVLVIHIVVLMKHNFRPLFQMIIQQFQETKKHVLEGSKRSHLTWSDIGSGIRVSDQSGNTASVELVVEIVERAEVTAGWTLLTEAASLDTTEEEAANLRDPTSAEAAAVRSALVGIGHRA</sequence>
<protein>
    <recommendedName>
        <fullName evidence="5">Right handed beta helix domain-containing protein</fullName>
    </recommendedName>
</protein>
<accession>A0AAE0BLI9</accession>
<dbReference type="InterPro" id="IPR011050">
    <property type="entry name" value="Pectin_lyase_fold/virulence"/>
</dbReference>
<dbReference type="EMBL" id="LGRX02034303">
    <property type="protein sequence ID" value="KAK3238199.1"/>
    <property type="molecule type" value="Genomic_DNA"/>
</dbReference>
<gene>
    <name evidence="3" type="ORF">CYMTET_51774</name>
</gene>
<reference evidence="3 4" key="1">
    <citation type="journal article" date="2015" name="Genome Biol. Evol.">
        <title>Comparative Genomics of a Bacterivorous Green Alga Reveals Evolutionary Causalities and Consequences of Phago-Mixotrophic Mode of Nutrition.</title>
        <authorList>
            <person name="Burns J.A."/>
            <person name="Paasch A."/>
            <person name="Narechania A."/>
            <person name="Kim E."/>
        </authorList>
    </citation>
    <scope>NUCLEOTIDE SEQUENCE [LARGE SCALE GENOMIC DNA]</scope>
    <source>
        <strain evidence="3 4">PLY_AMNH</strain>
    </source>
</reference>
<organism evidence="3 4">
    <name type="scientific">Cymbomonas tetramitiformis</name>
    <dbReference type="NCBI Taxonomy" id="36881"/>
    <lineage>
        <taxon>Eukaryota</taxon>
        <taxon>Viridiplantae</taxon>
        <taxon>Chlorophyta</taxon>
        <taxon>Pyramimonadophyceae</taxon>
        <taxon>Pyramimonadales</taxon>
        <taxon>Pyramimonadaceae</taxon>
        <taxon>Cymbomonas</taxon>
    </lineage>
</organism>
<keyword evidence="4" id="KW-1185">Reference proteome</keyword>
<feature type="transmembrane region" description="Helical" evidence="2">
    <location>
        <begin position="1327"/>
        <end position="1346"/>
    </location>
</feature>
<comment type="caution">
    <text evidence="3">The sequence shown here is derived from an EMBL/GenBank/DDBJ whole genome shotgun (WGS) entry which is preliminary data.</text>
</comment>
<evidence type="ECO:0000256" key="2">
    <source>
        <dbReference type="SAM" id="Phobius"/>
    </source>
</evidence>
<feature type="transmembrane region" description="Helical" evidence="2">
    <location>
        <begin position="932"/>
        <end position="950"/>
    </location>
</feature>
<evidence type="ECO:0000256" key="1">
    <source>
        <dbReference type="SAM" id="MobiDB-lite"/>
    </source>
</evidence>
<proteinExistence type="predicted"/>
<feature type="transmembrane region" description="Helical" evidence="2">
    <location>
        <begin position="1003"/>
        <end position="1023"/>
    </location>
</feature>
<name>A0AAE0BLI9_9CHLO</name>
<evidence type="ECO:0000313" key="3">
    <source>
        <dbReference type="EMBL" id="KAK3238199.1"/>
    </source>
</evidence>
<feature type="transmembrane region" description="Helical" evidence="2">
    <location>
        <begin position="962"/>
        <end position="982"/>
    </location>
</feature>
<dbReference type="Proteomes" id="UP001190700">
    <property type="component" value="Unassembled WGS sequence"/>
</dbReference>
<feature type="region of interest" description="Disordered" evidence="1">
    <location>
        <begin position="245"/>
        <end position="269"/>
    </location>
</feature>
<keyword evidence="2" id="KW-0812">Transmembrane</keyword>
<keyword evidence="2" id="KW-1133">Transmembrane helix</keyword>
<dbReference type="Gene3D" id="2.160.20.10">
    <property type="entry name" value="Single-stranded right-handed beta-helix, Pectin lyase-like"/>
    <property type="match status" value="2"/>
</dbReference>
<feature type="region of interest" description="Disordered" evidence="1">
    <location>
        <begin position="1158"/>
        <end position="1185"/>
    </location>
</feature>